<name>A0A9P9FID1_9HYPO</name>
<sequence length="208" mass="23039">MGQAFLPRTKYKLATASRSWGRPTEPPSLPRTRAISPTNRQEQDKSKSNSNKQLDQRLQHWQSQQLATDTAPSSTPLLPPSLLPSLPPPFLDVHTSHTETGSPPQLQRYQHVKSGEEAAPRYPSSASPVVRGRCAVLLSCPARPACLCMKDIGTNRSDPKTKRDTARRNQTTRPQRGPSVYSRTPRRRAVSCRLAPLASVVLECQSRA</sequence>
<gene>
    <name evidence="2" type="ORF">EDB81DRAFT_350295</name>
</gene>
<feature type="region of interest" description="Disordered" evidence="1">
    <location>
        <begin position="153"/>
        <end position="187"/>
    </location>
</feature>
<feature type="compositionally biased region" description="Basic and acidic residues" evidence="1">
    <location>
        <begin position="157"/>
        <end position="167"/>
    </location>
</feature>
<feature type="region of interest" description="Disordered" evidence="1">
    <location>
        <begin position="1"/>
        <end position="106"/>
    </location>
</feature>
<comment type="caution">
    <text evidence="2">The sequence shown here is derived from an EMBL/GenBank/DDBJ whole genome shotgun (WGS) entry which is preliminary data.</text>
</comment>
<evidence type="ECO:0000256" key="1">
    <source>
        <dbReference type="SAM" id="MobiDB-lite"/>
    </source>
</evidence>
<organism evidence="2 3">
    <name type="scientific">Dactylonectria macrodidyma</name>
    <dbReference type="NCBI Taxonomy" id="307937"/>
    <lineage>
        <taxon>Eukaryota</taxon>
        <taxon>Fungi</taxon>
        <taxon>Dikarya</taxon>
        <taxon>Ascomycota</taxon>
        <taxon>Pezizomycotina</taxon>
        <taxon>Sordariomycetes</taxon>
        <taxon>Hypocreomycetidae</taxon>
        <taxon>Hypocreales</taxon>
        <taxon>Nectriaceae</taxon>
        <taxon>Dactylonectria</taxon>
    </lineage>
</organism>
<reference evidence="2" key="1">
    <citation type="journal article" date="2021" name="Nat. Commun.">
        <title>Genetic determinants of endophytism in the Arabidopsis root mycobiome.</title>
        <authorList>
            <person name="Mesny F."/>
            <person name="Miyauchi S."/>
            <person name="Thiergart T."/>
            <person name="Pickel B."/>
            <person name="Atanasova L."/>
            <person name="Karlsson M."/>
            <person name="Huettel B."/>
            <person name="Barry K.W."/>
            <person name="Haridas S."/>
            <person name="Chen C."/>
            <person name="Bauer D."/>
            <person name="Andreopoulos W."/>
            <person name="Pangilinan J."/>
            <person name="LaButti K."/>
            <person name="Riley R."/>
            <person name="Lipzen A."/>
            <person name="Clum A."/>
            <person name="Drula E."/>
            <person name="Henrissat B."/>
            <person name="Kohler A."/>
            <person name="Grigoriev I.V."/>
            <person name="Martin F.M."/>
            <person name="Hacquard S."/>
        </authorList>
    </citation>
    <scope>NUCLEOTIDE SEQUENCE</scope>
    <source>
        <strain evidence="2">MPI-CAGE-AT-0147</strain>
    </source>
</reference>
<feature type="compositionally biased region" description="Pro residues" evidence="1">
    <location>
        <begin position="77"/>
        <end position="90"/>
    </location>
</feature>
<dbReference type="EMBL" id="JAGMUV010000004">
    <property type="protein sequence ID" value="KAH7161615.1"/>
    <property type="molecule type" value="Genomic_DNA"/>
</dbReference>
<protein>
    <submittedName>
        <fullName evidence="2">Uncharacterized protein</fullName>
    </submittedName>
</protein>
<proteinExistence type="predicted"/>
<evidence type="ECO:0000313" key="3">
    <source>
        <dbReference type="Proteomes" id="UP000738349"/>
    </source>
</evidence>
<evidence type="ECO:0000313" key="2">
    <source>
        <dbReference type="EMBL" id="KAH7161615.1"/>
    </source>
</evidence>
<keyword evidence="3" id="KW-1185">Reference proteome</keyword>
<accession>A0A9P9FID1</accession>
<dbReference type="AlphaFoldDB" id="A0A9P9FID1"/>
<feature type="compositionally biased region" description="Polar residues" evidence="1">
    <location>
        <begin position="59"/>
        <end position="71"/>
    </location>
</feature>
<dbReference type="Proteomes" id="UP000738349">
    <property type="component" value="Unassembled WGS sequence"/>
</dbReference>